<feature type="region of interest" description="Disordered" evidence="1">
    <location>
        <begin position="1"/>
        <end position="57"/>
    </location>
</feature>
<dbReference type="EMBL" id="JAUEDM010000005">
    <property type="protein sequence ID" value="KAK3315811.1"/>
    <property type="molecule type" value="Genomic_DNA"/>
</dbReference>
<evidence type="ECO:0000313" key="2">
    <source>
        <dbReference type="EMBL" id="KAK3315811.1"/>
    </source>
</evidence>
<keyword evidence="3" id="KW-1185">Reference proteome</keyword>
<accession>A0AAE0M1I5</accession>
<reference evidence="2" key="1">
    <citation type="journal article" date="2023" name="Mol. Phylogenet. Evol.">
        <title>Genome-scale phylogeny and comparative genomics of the fungal order Sordariales.</title>
        <authorList>
            <person name="Hensen N."/>
            <person name="Bonometti L."/>
            <person name="Westerberg I."/>
            <person name="Brannstrom I.O."/>
            <person name="Guillou S."/>
            <person name="Cros-Aarteil S."/>
            <person name="Calhoun S."/>
            <person name="Haridas S."/>
            <person name="Kuo A."/>
            <person name="Mondo S."/>
            <person name="Pangilinan J."/>
            <person name="Riley R."/>
            <person name="LaButti K."/>
            <person name="Andreopoulos B."/>
            <person name="Lipzen A."/>
            <person name="Chen C."/>
            <person name="Yan M."/>
            <person name="Daum C."/>
            <person name="Ng V."/>
            <person name="Clum A."/>
            <person name="Steindorff A."/>
            <person name="Ohm R.A."/>
            <person name="Martin F."/>
            <person name="Silar P."/>
            <person name="Natvig D.O."/>
            <person name="Lalanne C."/>
            <person name="Gautier V."/>
            <person name="Ament-Velasquez S.L."/>
            <person name="Kruys A."/>
            <person name="Hutchinson M.I."/>
            <person name="Powell A.J."/>
            <person name="Barry K."/>
            <person name="Miller A.N."/>
            <person name="Grigoriev I.V."/>
            <person name="Debuchy R."/>
            <person name="Gladieux P."/>
            <person name="Hiltunen Thoren M."/>
            <person name="Johannesson H."/>
        </authorList>
    </citation>
    <scope>NUCLEOTIDE SEQUENCE</scope>
    <source>
        <strain evidence="2">CBS 118394</strain>
    </source>
</reference>
<sequence length="120" mass="12135">MYCSVASPACSSRGTSGRPREGGRTARCLSSGNTSPKKTLADIQHEEEVRKQKAQQAAMQSVVTAGAGMGKRSADLASKGSAPPGLGNSIQLAAVAASVAQPATGGGWSTMGAGRKCWLQ</sequence>
<feature type="compositionally biased region" description="Polar residues" evidence="1">
    <location>
        <begin position="28"/>
        <end position="37"/>
    </location>
</feature>
<dbReference type="AlphaFoldDB" id="A0AAE0M1I5"/>
<protein>
    <submittedName>
        <fullName evidence="2">Uncharacterized protein</fullName>
    </submittedName>
</protein>
<proteinExistence type="predicted"/>
<name>A0AAE0M1I5_9PEZI</name>
<evidence type="ECO:0000313" key="3">
    <source>
        <dbReference type="Proteomes" id="UP001283341"/>
    </source>
</evidence>
<gene>
    <name evidence="2" type="ORF">B0H66DRAFT_624518</name>
</gene>
<comment type="caution">
    <text evidence="2">The sequence shown here is derived from an EMBL/GenBank/DDBJ whole genome shotgun (WGS) entry which is preliminary data.</text>
</comment>
<organism evidence="2 3">
    <name type="scientific">Apodospora peruviana</name>
    <dbReference type="NCBI Taxonomy" id="516989"/>
    <lineage>
        <taxon>Eukaryota</taxon>
        <taxon>Fungi</taxon>
        <taxon>Dikarya</taxon>
        <taxon>Ascomycota</taxon>
        <taxon>Pezizomycotina</taxon>
        <taxon>Sordariomycetes</taxon>
        <taxon>Sordariomycetidae</taxon>
        <taxon>Sordariales</taxon>
        <taxon>Lasiosphaeriaceae</taxon>
        <taxon>Apodospora</taxon>
    </lineage>
</organism>
<reference evidence="2" key="2">
    <citation type="submission" date="2023-06" db="EMBL/GenBank/DDBJ databases">
        <authorList>
            <consortium name="Lawrence Berkeley National Laboratory"/>
            <person name="Haridas S."/>
            <person name="Hensen N."/>
            <person name="Bonometti L."/>
            <person name="Westerberg I."/>
            <person name="Brannstrom I.O."/>
            <person name="Guillou S."/>
            <person name="Cros-Aarteil S."/>
            <person name="Calhoun S."/>
            <person name="Kuo A."/>
            <person name="Mondo S."/>
            <person name="Pangilinan J."/>
            <person name="Riley R."/>
            <person name="Labutti K."/>
            <person name="Andreopoulos B."/>
            <person name="Lipzen A."/>
            <person name="Chen C."/>
            <person name="Yanf M."/>
            <person name="Daum C."/>
            <person name="Ng V."/>
            <person name="Clum A."/>
            <person name="Steindorff A."/>
            <person name="Ohm R."/>
            <person name="Martin F."/>
            <person name="Silar P."/>
            <person name="Natvig D."/>
            <person name="Lalanne C."/>
            <person name="Gautier V."/>
            <person name="Ament-Velasquez S.L."/>
            <person name="Kruys A."/>
            <person name="Hutchinson M.I."/>
            <person name="Powell A.J."/>
            <person name="Barry K."/>
            <person name="Miller A.N."/>
            <person name="Grigoriev I.V."/>
            <person name="Debuchy R."/>
            <person name="Gladieux P."/>
            <person name="Thoren M.H."/>
            <person name="Johannesson H."/>
        </authorList>
    </citation>
    <scope>NUCLEOTIDE SEQUENCE</scope>
    <source>
        <strain evidence="2">CBS 118394</strain>
    </source>
</reference>
<dbReference type="Proteomes" id="UP001283341">
    <property type="component" value="Unassembled WGS sequence"/>
</dbReference>
<evidence type="ECO:0000256" key="1">
    <source>
        <dbReference type="SAM" id="MobiDB-lite"/>
    </source>
</evidence>
<feature type="compositionally biased region" description="Basic and acidic residues" evidence="1">
    <location>
        <begin position="39"/>
        <end position="51"/>
    </location>
</feature>